<organism evidence="9 10">
    <name type="scientific">Sanghuangporus baumii</name>
    <name type="common">Phellinus baumii</name>
    <dbReference type="NCBI Taxonomy" id="108892"/>
    <lineage>
        <taxon>Eukaryota</taxon>
        <taxon>Fungi</taxon>
        <taxon>Dikarya</taxon>
        <taxon>Basidiomycota</taxon>
        <taxon>Agaricomycotina</taxon>
        <taxon>Agaricomycetes</taxon>
        <taxon>Hymenochaetales</taxon>
        <taxon>Hymenochaetaceae</taxon>
        <taxon>Sanghuangporus</taxon>
    </lineage>
</organism>
<dbReference type="GO" id="GO:0003723">
    <property type="term" value="F:RNA binding"/>
    <property type="evidence" value="ECO:0007669"/>
    <property type="project" value="UniProtKB-UniRule"/>
</dbReference>
<keyword evidence="5" id="KW-0694">RNA-binding</keyword>
<dbReference type="PROSITE" id="PS00028">
    <property type="entry name" value="ZINC_FINGER_C2H2_1"/>
    <property type="match status" value="1"/>
</dbReference>
<evidence type="ECO:0000259" key="7">
    <source>
        <dbReference type="PROSITE" id="PS50102"/>
    </source>
</evidence>
<keyword evidence="3" id="KW-0862">Zinc</keyword>
<evidence type="ECO:0000256" key="3">
    <source>
        <dbReference type="ARBA" id="ARBA00022833"/>
    </source>
</evidence>
<dbReference type="SUPFAM" id="SSF54928">
    <property type="entry name" value="RNA-binding domain, RBD"/>
    <property type="match status" value="1"/>
</dbReference>
<dbReference type="PROSITE" id="PS50157">
    <property type="entry name" value="ZINC_FINGER_C2H2_2"/>
    <property type="match status" value="2"/>
</dbReference>
<evidence type="ECO:0000313" key="9">
    <source>
        <dbReference type="EMBL" id="OCB91555.1"/>
    </source>
</evidence>
<dbReference type="FunFam" id="3.30.160.60:FF:002343">
    <property type="entry name" value="Zinc finger protein 33A"/>
    <property type="match status" value="1"/>
</dbReference>
<dbReference type="GO" id="GO:0008270">
    <property type="term" value="F:zinc ion binding"/>
    <property type="evidence" value="ECO:0007669"/>
    <property type="project" value="UniProtKB-KW"/>
</dbReference>
<proteinExistence type="predicted"/>
<dbReference type="PROSITE" id="PS50102">
    <property type="entry name" value="RRM"/>
    <property type="match status" value="1"/>
</dbReference>
<dbReference type="InterPro" id="IPR036236">
    <property type="entry name" value="Znf_C2H2_sf"/>
</dbReference>
<dbReference type="AlphaFoldDB" id="A0A9Q5I4I5"/>
<dbReference type="Gene3D" id="3.30.70.330">
    <property type="match status" value="1"/>
</dbReference>
<dbReference type="SMART" id="SM00360">
    <property type="entry name" value="RRM"/>
    <property type="match status" value="1"/>
</dbReference>
<dbReference type="SUPFAM" id="SSF57667">
    <property type="entry name" value="beta-beta-alpha zinc fingers"/>
    <property type="match status" value="1"/>
</dbReference>
<dbReference type="InterPro" id="IPR035979">
    <property type="entry name" value="RBD_domain_sf"/>
</dbReference>
<dbReference type="EMBL" id="LNZH02000081">
    <property type="protein sequence ID" value="OCB91555.1"/>
    <property type="molecule type" value="Genomic_DNA"/>
</dbReference>
<reference evidence="9" key="1">
    <citation type="submission" date="2016-06" db="EMBL/GenBank/DDBJ databases">
        <title>Draft Genome sequence of the fungus Inonotus baumii.</title>
        <authorList>
            <person name="Zhu H."/>
            <person name="Lin W."/>
        </authorList>
    </citation>
    <scope>NUCLEOTIDE SEQUENCE</scope>
    <source>
        <strain evidence="9">821</strain>
    </source>
</reference>
<dbReference type="InterPro" id="IPR013087">
    <property type="entry name" value="Znf_C2H2_type"/>
</dbReference>
<comment type="caution">
    <text evidence="9">The sequence shown here is derived from an EMBL/GenBank/DDBJ whole genome shotgun (WGS) entry which is preliminary data.</text>
</comment>
<dbReference type="GO" id="GO:0000981">
    <property type="term" value="F:DNA-binding transcription factor activity, RNA polymerase II-specific"/>
    <property type="evidence" value="ECO:0007669"/>
    <property type="project" value="TreeGrafter"/>
</dbReference>
<dbReference type="InterPro" id="IPR012677">
    <property type="entry name" value="Nucleotide-bd_a/b_plait_sf"/>
</dbReference>
<dbReference type="GO" id="GO:0000978">
    <property type="term" value="F:RNA polymerase II cis-regulatory region sequence-specific DNA binding"/>
    <property type="evidence" value="ECO:0007669"/>
    <property type="project" value="TreeGrafter"/>
</dbReference>
<feature type="region of interest" description="Disordered" evidence="6">
    <location>
        <begin position="370"/>
        <end position="395"/>
    </location>
</feature>
<feature type="domain" description="C2H2-type" evidence="8">
    <location>
        <begin position="466"/>
        <end position="495"/>
    </location>
</feature>
<evidence type="ECO:0000256" key="5">
    <source>
        <dbReference type="PROSITE-ProRule" id="PRU00176"/>
    </source>
</evidence>
<evidence type="ECO:0000259" key="8">
    <source>
        <dbReference type="PROSITE" id="PS50157"/>
    </source>
</evidence>
<feature type="domain" description="C2H2-type" evidence="8">
    <location>
        <begin position="496"/>
        <end position="523"/>
    </location>
</feature>
<feature type="compositionally biased region" description="Basic and acidic residues" evidence="6">
    <location>
        <begin position="559"/>
        <end position="576"/>
    </location>
</feature>
<dbReference type="PANTHER" id="PTHR23235">
    <property type="entry name" value="KRUEPPEL-LIKE TRANSCRIPTION FACTOR"/>
    <property type="match status" value="1"/>
</dbReference>
<sequence length="756" mass="83229">MHSFHDIHDFDDAGRTSHFDNSNTFNAPSNRAAALLLPLELKYNSILSLSSSSVDPSVLRAAPHLDDVGQFSAFLPVARIPLILADTGRQLGGSSDFQINAALPLDPLGRINDAHSRKVNGLGLHLSEDMNDFKPRAAMQRPGRSRTLSSDGLFGDFPDFSSECFAAQSLFEDDYGSLRSASSGLEQSDILADEKLIIAADSRISPSTSHSLGGFDYSLAASSSSQRLLGASNSSKDSSDFTGLVADINMFDKEDNGNICVRPRDLMEDKEGDTAEEPTSPMSIKVEDTLDDTMLLPSNPATPKYLNVPQPDWPQIPTEHLPFIIEQYLAQFAPSTEVATTFMPGAQPKETPGHPYTPITAEILEAVEEPRPVSEPVKQRKGLADKTNGPRTNAASRTGANIMVMHESLIPQDVALEKAHEGVPTVTVVQKTRYFLMVHPGERLPEELLFSFAGRLNPSGQQIPGYRCYVEGCMKTTKRKDHMADHVRTHLGEKPFQCSVCGMGFIRNNDCQRHENNHRPDKKFVCPCKAAFSRRDLFVRHQKTVYMSSRGRSPSPRPLGDRDADVDMDRSPTQDKPHAKVVIVTNLSRNVVESHLRSIFGFYGDISKIDLPLFGKSGQNRGKAALEFTTSAAAHKAASHMDGGQLDGAVLKVDLSDLPIRSPSRSPRFGRNGRDVTVFAISDSITFSVPSTTRQTRGKETLSELRAWRNGLWSRKDQVEELFYIFQPFAQSILHAISLSPSVQDSFSFSVVLLLF</sequence>
<keyword evidence="2 4" id="KW-0863">Zinc-finger</keyword>
<dbReference type="Proteomes" id="UP000757232">
    <property type="component" value="Unassembled WGS sequence"/>
</dbReference>
<feature type="region of interest" description="Disordered" evidence="6">
    <location>
        <begin position="546"/>
        <end position="576"/>
    </location>
</feature>
<gene>
    <name evidence="9" type="ORF">A7U60_g1181</name>
</gene>
<evidence type="ECO:0000256" key="4">
    <source>
        <dbReference type="PROSITE-ProRule" id="PRU00042"/>
    </source>
</evidence>
<name>A0A9Q5I4I5_SANBA</name>
<evidence type="ECO:0000256" key="2">
    <source>
        <dbReference type="ARBA" id="ARBA00022771"/>
    </source>
</evidence>
<accession>A0A9Q5I4I5</accession>
<dbReference type="OrthoDB" id="8117402at2759"/>
<dbReference type="SMART" id="SM00355">
    <property type="entry name" value="ZnF_C2H2"/>
    <property type="match status" value="2"/>
</dbReference>
<evidence type="ECO:0000256" key="1">
    <source>
        <dbReference type="ARBA" id="ARBA00022723"/>
    </source>
</evidence>
<dbReference type="PANTHER" id="PTHR23235:SF120">
    <property type="entry name" value="KRUPPEL-LIKE FACTOR 15"/>
    <property type="match status" value="1"/>
</dbReference>
<evidence type="ECO:0000313" key="10">
    <source>
        <dbReference type="Proteomes" id="UP000757232"/>
    </source>
</evidence>
<keyword evidence="10" id="KW-1185">Reference proteome</keyword>
<dbReference type="Gene3D" id="3.30.160.60">
    <property type="entry name" value="Classic Zinc Finger"/>
    <property type="match status" value="2"/>
</dbReference>
<keyword evidence="1" id="KW-0479">Metal-binding</keyword>
<protein>
    <submittedName>
        <fullName evidence="9">Uncharacterized protein</fullName>
    </submittedName>
</protein>
<feature type="domain" description="RRM" evidence="7">
    <location>
        <begin position="580"/>
        <end position="658"/>
    </location>
</feature>
<dbReference type="InterPro" id="IPR000504">
    <property type="entry name" value="RRM_dom"/>
</dbReference>
<evidence type="ECO:0000256" key="6">
    <source>
        <dbReference type="SAM" id="MobiDB-lite"/>
    </source>
</evidence>
<dbReference type="Pfam" id="PF00076">
    <property type="entry name" value="RRM_1"/>
    <property type="match status" value="1"/>
</dbReference>